<evidence type="ECO:0000256" key="1">
    <source>
        <dbReference type="ARBA" id="ARBA00013260"/>
    </source>
</evidence>
<dbReference type="AlphaFoldDB" id="A0A7D3XNR4"/>
<evidence type="ECO:0000256" key="8">
    <source>
        <dbReference type="HAMAP-Rule" id="MF_00083"/>
    </source>
</evidence>
<dbReference type="GO" id="GO:0072344">
    <property type="term" value="P:rescue of stalled ribosome"/>
    <property type="evidence" value="ECO:0007669"/>
    <property type="project" value="UniProtKB-UniRule"/>
</dbReference>
<evidence type="ECO:0000256" key="6">
    <source>
        <dbReference type="ARBA" id="ARBA00048707"/>
    </source>
</evidence>
<gene>
    <name evidence="8" type="primary">pth</name>
    <name evidence="11" type="ORF">GXN76_00490</name>
</gene>
<dbReference type="PROSITE" id="PS01195">
    <property type="entry name" value="PEPT_TRNA_HYDROL_1"/>
    <property type="match status" value="1"/>
</dbReference>
<keyword evidence="2 8" id="KW-0820">tRNA-binding</keyword>
<evidence type="ECO:0000256" key="5">
    <source>
        <dbReference type="ARBA" id="ARBA00038063"/>
    </source>
</evidence>
<dbReference type="EMBL" id="CP048104">
    <property type="protein sequence ID" value="QKG83082.1"/>
    <property type="molecule type" value="Genomic_DNA"/>
</dbReference>
<dbReference type="GO" id="GO:0005737">
    <property type="term" value="C:cytoplasm"/>
    <property type="evidence" value="ECO:0007669"/>
    <property type="project" value="UniProtKB-SubCell"/>
</dbReference>
<dbReference type="InterPro" id="IPR001328">
    <property type="entry name" value="Pept_tRNA_hydro"/>
</dbReference>
<reference evidence="11 12" key="1">
    <citation type="submission" date="2020-01" db="EMBL/GenBank/DDBJ databases">
        <authorList>
            <person name="Gulvik C.A."/>
            <person name="Batra D.G."/>
        </authorList>
    </citation>
    <scope>NUCLEOTIDE SEQUENCE [LARGE SCALE GENOMIC DNA]</scope>
    <source>
        <strain evidence="11 12">W9323</strain>
    </source>
</reference>
<dbReference type="InterPro" id="IPR036416">
    <property type="entry name" value="Pept_tRNA_hydro_sf"/>
</dbReference>
<comment type="function">
    <text evidence="8">Catalyzes the release of premature peptidyl moieties from peptidyl-tRNA molecules trapped in stalled 50S ribosomal subunits, and thus maintains levels of free tRNAs and 50S ribosomes.</text>
</comment>
<evidence type="ECO:0000256" key="2">
    <source>
        <dbReference type="ARBA" id="ARBA00022555"/>
    </source>
</evidence>
<feature type="binding site" evidence="8">
    <location>
        <position position="66"/>
    </location>
    <ligand>
        <name>tRNA</name>
        <dbReference type="ChEBI" id="CHEBI:17843"/>
    </ligand>
</feature>
<dbReference type="Pfam" id="PF01195">
    <property type="entry name" value="Pept_tRNA_hydro"/>
    <property type="match status" value="1"/>
</dbReference>
<proteinExistence type="inferred from homology"/>
<keyword evidence="8" id="KW-0963">Cytoplasm</keyword>
<dbReference type="KEGG" id="kpul:GXN76_00490"/>
<feature type="binding site" evidence="8">
    <location>
        <position position="64"/>
    </location>
    <ligand>
        <name>tRNA</name>
        <dbReference type="ChEBI" id="CHEBI:17843"/>
    </ligand>
</feature>
<dbReference type="PANTHER" id="PTHR17224:SF1">
    <property type="entry name" value="PEPTIDYL-TRNA HYDROLASE"/>
    <property type="match status" value="1"/>
</dbReference>
<comment type="catalytic activity">
    <reaction evidence="6 8 9">
        <text>an N-acyl-L-alpha-aminoacyl-tRNA + H2O = an N-acyl-L-amino acid + a tRNA + H(+)</text>
        <dbReference type="Rhea" id="RHEA:54448"/>
        <dbReference type="Rhea" id="RHEA-COMP:10123"/>
        <dbReference type="Rhea" id="RHEA-COMP:13883"/>
        <dbReference type="ChEBI" id="CHEBI:15377"/>
        <dbReference type="ChEBI" id="CHEBI:15378"/>
        <dbReference type="ChEBI" id="CHEBI:59874"/>
        <dbReference type="ChEBI" id="CHEBI:78442"/>
        <dbReference type="ChEBI" id="CHEBI:138191"/>
        <dbReference type="EC" id="3.1.1.29"/>
    </reaction>
</comment>
<dbReference type="PROSITE" id="PS01196">
    <property type="entry name" value="PEPT_TRNA_HYDROL_2"/>
    <property type="match status" value="1"/>
</dbReference>
<keyword evidence="3 8" id="KW-0378">Hydrolase</keyword>
<comment type="subunit">
    <text evidence="8">Monomer.</text>
</comment>
<dbReference type="GO" id="GO:0000049">
    <property type="term" value="F:tRNA binding"/>
    <property type="evidence" value="ECO:0007669"/>
    <property type="project" value="UniProtKB-UniRule"/>
</dbReference>
<feature type="binding site" evidence="8">
    <location>
        <position position="14"/>
    </location>
    <ligand>
        <name>tRNA</name>
        <dbReference type="ChEBI" id="CHEBI:17843"/>
    </ligand>
</feature>
<dbReference type="GO" id="GO:0004045">
    <property type="term" value="F:peptidyl-tRNA hydrolase activity"/>
    <property type="evidence" value="ECO:0007669"/>
    <property type="project" value="UniProtKB-UniRule"/>
</dbReference>
<dbReference type="RefSeq" id="WP_173219143.1">
    <property type="nucleotide sequence ID" value="NZ_CP048104.1"/>
</dbReference>
<comment type="similarity">
    <text evidence="5 8 10">Belongs to the PTH family.</text>
</comment>
<evidence type="ECO:0000256" key="10">
    <source>
        <dbReference type="RuleBase" id="RU004320"/>
    </source>
</evidence>
<keyword evidence="12" id="KW-1185">Reference proteome</keyword>
<organism evidence="11 12">
    <name type="scientific">Kroppenstedtia pulmonis</name>
    <dbReference type="NCBI Taxonomy" id="1380685"/>
    <lineage>
        <taxon>Bacteria</taxon>
        <taxon>Bacillati</taxon>
        <taxon>Bacillota</taxon>
        <taxon>Bacilli</taxon>
        <taxon>Bacillales</taxon>
        <taxon>Thermoactinomycetaceae</taxon>
        <taxon>Kroppenstedtia</taxon>
    </lineage>
</organism>
<dbReference type="Gene3D" id="3.40.50.1470">
    <property type="entry name" value="Peptidyl-tRNA hydrolase"/>
    <property type="match status" value="1"/>
</dbReference>
<dbReference type="CDD" id="cd00462">
    <property type="entry name" value="PTH"/>
    <property type="match status" value="1"/>
</dbReference>
<dbReference type="Proteomes" id="UP000503088">
    <property type="component" value="Chromosome"/>
</dbReference>
<evidence type="ECO:0000256" key="4">
    <source>
        <dbReference type="ARBA" id="ARBA00022884"/>
    </source>
</evidence>
<accession>A0A7D3XNR4</accession>
<evidence type="ECO:0000313" key="12">
    <source>
        <dbReference type="Proteomes" id="UP000503088"/>
    </source>
</evidence>
<evidence type="ECO:0000313" key="11">
    <source>
        <dbReference type="EMBL" id="QKG83082.1"/>
    </source>
</evidence>
<evidence type="ECO:0000256" key="7">
    <source>
        <dbReference type="ARBA" id="ARBA00050038"/>
    </source>
</evidence>
<evidence type="ECO:0000256" key="9">
    <source>
        <dbReference type="RuleBase" id="RU000673"/>
    </source>
</evidence>
<feature type="binding site" evidence="8">
    <location>
        <position position="112"/>
    </location>
    <ligand>
        <name>tRNA</name>
        <dbReference type="ChEBI" id="CHEBI:17843"/>
    </ligand>
</feature>
<dbReference type="SUPFAM" id="SSF53178">
    <property type="entry name" value="Peptidyl-tRNA hydrolase-like"/>
    <property type="match status" value="1"/>
</dbReference>
<dbReference type="GO" id="GO:0006515">
    <property type="term" value="P:protein quality control for misfolded or incompletely synthesized proteins"/>
    <property type="evidence" value="ECO:0007669"/>
    <property type="project" value="UniProtKB-UniRule"/>
</dbReference>
<dbReference type="InterPro" id="IPR018171">
    <property type="entry name" value="Pept_tRNA_hydro_CS"/>
</dbReference>
<name>A0A7D3XNR4_9BACL</name>
<comment type="function">
    <text evidence="8">Hydrolyzes ribosome-free peptidyl-tRNAs (with 1 or more amino acids incorporated), which drop off the ribosome during protein synthesis, or as a result of ribosome stalling.</text>
</comment>
<dbReference type="EC" id="3.1.1.29" evidence="1 8"/>
<feature type="site" description="Discriminates between blocked and unblocked aminoacyl-tRNA" evidence="8">
    <location>
        <position position="9"/>
    </location>
</feature>
<dbReference type="PANTHER" id="PTHR17224">
    <property type="entry name" value="PEPTIDYL-TRNA HYDROLASE"/>
    <property type="match status" value="1"/>
</dbReference>
<dbReference type="FunFam" id="3.40.50.1470:FF:000001">
    <property type="entry name" value="Peptidyl-tRNA hydrolase"/>
    <property type="match status" value="1"/>
</dbReference>
<feature type="site" description="Stabilizes the basic form of H active site to accept a proton" evidence="8">
    <location>
        <position position="91"/>
    </location>
</feature>
<evidence type="ECO:0000256" key="3">
    <source>
        <dbReference type="ARBA" id="ARBA00022801"/>
    </source>
</evidence>
<dbReference type="NCBIfam" id="TIGR00447">
    <property type="entry name" value="pth"/>
    <property type="match status" value="1"/>
</dbReference>
<keyword evidence="4 8" id="KW-0694">RNA-binding</keyword>
<sequence length="188" mass="21150">MKVIVGLGNPGMRYAQTRHNVGFWVVDKLAETWGIRIEKEKWQSEIGETRIRGEKVILMKPLTYMNLSGQAVRPALDWLKSGVENLLVIYDDLDLAPGQIRLREKGGSGGHNGVKSLIQYLGTENFKRIKVGIGRPLPPMAVVDYVLGRFTSEQEERVADSVERSVAAVDAWLGLPFPEVMNRYNKRS</sequence>
<dbReference type="HAMAP" id="MF_00083">
    <property type="entry name" value="Pept_tRNA_hydro_bact"/>
    <property type="match status" value="1"/>
</dbReference>
<feature type="active site" description="Proton acceptor" evidence="8">
    <location>
        <position position="19"/>
    </location>
</feature>
<comment type="subcellular location">
    <subcellularLocation>
        <location evidence="8">Cytoplasm</location>
    </subcellularLocation>
</comment>
<protein>
    <recommendedName>
        <fullName evidence="7 8">Peptidyl-tRNA hydrolase</fullName>
        <shortName evidence="8">Pth</shortName>
        <ecNumber evidence="1 8">3.1.1.29</ecNumber>
    </recommendedName>
</protein>